<protein>
    <submittedName>
        <fullName evidence="2">Uncharacterized protein</fullName>
    </submittedName>
</protein>
<evidence type="ECO:0000256" key="1">
    <source>
        <dbReference type="SAM" id="MobiDB-lite"/>
    </source>
</evidence>
<dbReference type="AlphaFoldDB" id="A0A0E9TFD2"/>
<reference evidence="2" key="2">
    <citation type="journal article" date="2015" name="Fish Shellfish Immunol.">
        <title>Early steps in the European eel (Anguilla anguilla)-Vibrio vulnificus interaction in the gills: Role of the RtxA13 toxin.</title>
        <authorList>
            <person name="Callol A."/>
            <person name="Pajuelo D."/>
            <person name="Ebbesson L."/>
            <person name="Teles M."/>
            <person name="MacKenzie S."/>
            <person name="Amaro C."/>
        </authorList>
    </citation>
    <scope>NUCLEOTIDE SEQUENCE</scope>
</reference>
<feature type="region of interest" description="Disordered" evidence="1">
    <location>
        <begin position="1"/>
        <end position="28"/>
    </location>
</feature>
<organism evidence="2">
    <name type="scientific">Anguilla anguilla</name>
    <name type="common">European freshwater eel</name>
    <name type="synonym">Muraena anguilla</name>
    <dbReference type="NCBI Taxonomy" id="7936"/>
    <lineage>
        <taxon>Eukaryota</taxon>
        <taxon>Metazoa</taxon>
        <taxon>Chordata</taxon>
        <taxon>Craniata</taxon>
        <taxon>Vertebrata</taxon>
        <taxon>Euteleostomi</taxon>
        <taxon>Actinopterygii</taxon>
        <taxon>Neopterygii</taxon>
        <taxon>Teleostei</taxon>
        <taxon>Anguilliformes</taxon>
        <taxon>Anguillidae</taxon>
        <taxon>Anguilla</taxon>
    </lineage>
</organism>
<name>A0A0E9TFD2_ANGAN</name>
<evidence type="ECO:0000313" key="2">
    <source>
        <dbReference type="EMBL" id="JAH51423.1"/>
    </source>
</evidence>
<sequence>MPVCFHRPPGTWDTDSERSVVNRAETSP</sequence>
<accession>A0A0E9TFD2</accession>
<proteinExistence type="predicted"/>
<dbReference type="EMBL" id="GBXM01057154">
    <property type="protein sequence ID" value="JAH51423.1"/>
    <property type="molecule type" value="Transcribed_RNA"/>
</dbReference>
<reference evidence="2" key="1">
    <citation type="submission" date="2014-11" db="EMBL/GenBank/DDBJ databases">
        <authorList>
            <person name="Amaro Gonzalez C."/>
        </authorList>
    </citation>
    <scope>NUCLEOTIDE SEQUENCE</scope>
</reference>